<dbReference type="AlphaFoldDB" id="A0A2B7ZB50"/>
<protein>
    <recommendedName>
        <fullName evidence="4">Dynamin-type G domain-containing protein</fullName>
    </recommendedName>
</protein>
<dbReference type="SUPFAM" id="SSF52540">
    <property type="entry name" value="P-loop containing nucleoside triphosphate hydrolases"/>
    <property type="match status" value="1"/>
</dbReference>
<dbReference type="PROSITE" id="PS51718">
    <property type="entry name" value="G_DYNAMIN_2"/>
    <property type="match status" value="1"/>
</dbReference>
<dbReference type="GO" id="GO:0016020">
    <property type="term" value="C:membrane"/>
    <property type="evidence" value="ECO:0007669"/>
    <property type="project" value="TreeGrafter"/>
</dbReference>
<gene>
    <name evidence="5" type="ORF">GX50_06605</name>
</gene>
<dbReference type="GO" id="GO:0048312">
    <property type="term" value="P:intracellular distribution of mitochondria"/>
    <property type="evidence" value="ECO:0007669"/>
    <property type="project" value="TreeGrafter"/>
</dbReference>
<feature type="domain" description="Dynamin-type G" evidence="4">
    <location>
        <begin position="31"/>
        <end position="316"/>
    </location>
</feature>
<dbReference type="Proteomes" id="UP000226031">
    <property type="component" value="Unassembled WGS sequence"/>
</dbReference>
<dbReference type="InterPro" id="IPR027417">
    <property type="entry name" value="P-loop_NTPase"/>
</dbReference>
<dbReference type="CDD" id="cd08771">
    <property type="entry name" value="DLP_1"/>
    <property type="match status" value="1"/>
</dbReference>
<dbReference type="Pfam" id="PF01031">
    <property type="entry name" value="Dynamin_M"/>
    <property type="match status" value="1"/>
</dbReference>
<keyword evidence="2" id="KW-0342">GTP-binding</keyword>
<dbReference type="VEuPathDB" id="FungiDB:EMCG_00493"/>
<reference evidence="5 6" key="1">
    <citation type="submission" date="2017-10" db="EMBL/GenBank/DDBJ databases">
        <title>Comparative genomics in systemic dimorphic fungi from Ajellomycetaceae.</title>
        <authorList>
            <person name="Munoz J.F."/>
            <person name="Mcewen J.G."/>
            <person name="Clay O.K."/>
            <person name="Cuomo C.A."/>
        </authorList>
    </citation>
    <scope>NUCLEOTIDE SEQUENCE [LARGE SCALE GENOMIC DNA]</scope>
    <source>
        <strain evidence="5 6">UAMH4076</strain>
    </source>
</reference>
<evidence type="ECO:0000256" key="1">
    <source>
        <dbReference type="ARBA" id="ARBA00022741"/>
    </source>
</evidence>
<dbReference type="GO" id="GO:0008017">
    <property type="term" value="F:microtubule binding"/>
    <property type="evidence" value="ECO:0007669"/>
    <property type="project" value="TreeGrafter"/>
</dbReference>
<dbReference type="InterPro" id="IPR045063">
    <property type="entry name" value="Dynamin_N"/>
</dbReference>
<dbReference type="SMART" id="SM00053">
    <property type="entry name" value="DYNc"/>
    <property type="match status" value="1"/>
</dbReference>
<keyword evidence="6" id="KW-1185">Reference proteome</keyword>
<dbReference type="EMBL" id="PDND01000163">
    <property type="protein sequence ID" value="PGH30611.1"/>
    <property type="molecule type" value="Genomic_DNA"/>
</dbReference>
<dbReference type="InterPro" id="IPR030381">
    <property type="entry name" value="G_DYNAMIN_dom"/>
</dbReference>
<dbReference type="PANTHER" id="PTHR11566:SF66">
    <property type="entry name" value="INTERFERON-INDUCED GTP-BINDING PROTEIN MX"/>
    <property type="match status" value="1"/>
</dbReference>
<evidence type="ECO:0000313" key="6">
    <source>
        <dbReference type="Proteomes" id="UP000226031"/>
    </source>
</evidence>
<dbReference type="PANTHER" id="PTHR11566">
    <property type="entry name" value="DYNAMIN"/>
    <property type="match status" value="1"/>
</dbReference>
<comment type="caution">
    <text evidence="5">The sequence shown here is derived from an EMBL/GenBank/DDBJ whole genome shotgun (WGS) entry which is preliminary data.</text>
</comment>
<dbReference type="STRING" id="73230.A0A2B7ZB50"/>
<dbReference type="GO" id="GO:0005874">
    <property type="term" value="C:microtubule"/>
    <property type="evidence" value="ECO:0007669"/>
    <property type="project" value="TreeGrafter"/>
</dbReference>
<accession>A0A2B7ZB50</accession>
<dbReference type="InterPro" id="IPR001401">
    <property type="entry name" value="Dynamin_GTPase"/>
</dbReference>
<proteinExistence type="predicted"/>
<dbReference type="Gene3D" id="3.40.50.300">
    <property type="entry name" value="P-loop containing nucleotide triphosphate hydrolases"/>
    <property type="match status" value="1"/>
</dbReference>
<sequence>MNASLAALQSIEQRELLDLVDRLRRAGLSSILQLPQIVVCGDQSSGKSSVLEAITEIPFPRKENLCTRFVTEIVMRREPVPSIEYKINSGSSRPEDEQLRLRKFTRSIKGFAELPSIIDDAAEEMGLNENEHRTFCRDVLSIEICGPNRPQLTLVDLPGLIHSSSKSQSDEDVELIKSVVQSYISQKRTIILAVVSAKNDYANQVILKDCRKFDPQGARTLGVITKPDYWRPWSDNELVWLDLAQNRDIYFELGWHLLKNRGDGEHQISFTERNLNERLFFNNGNYHILPKHTRGIDSLRGRLSHLLFEHLKRELPTVKSELDIMAATVCMELEDLGRSRPTLADQRAYLADFFSSRYDIVVAALNGNYDDSFVGGLSLLASIDEQGNSRRLRAVVVQEVGVDEGSPPESETSDSEQLESMTPKVLSREEAIQMVVRMLEQCRGRELPGIFNPMLISHLFWEQSKDWESVARDHLTKVAATCKMFLLQVLDHVGSPDFKRGLLHLTVHPTLTRAKQAALNELERIEKDKKGQPITYNHYFTDTWQKMQ</sequence>
<name>A0A2B7ZB50_9EURO</name>
<feature type="region of interest" description="Disordered" evidence="3">
    <location>
        <begin position="402"/>
        <end position="423"/>
    </location>
</feature>
<dbReference type="InterPro" id="IPR000375">
    <property type="entry name" value="Dynamin_stalk"/>
</dbReference>
<evidence type="ECO:0000313" key="5">
    <source>
        <dbReference type="EMBL" id="PGH30611.1"/>
    </source>
</evidence>
<dbReference type="GO" id="GO:0006897">
    <property type="term" value="P:endocytosis"/>
    <property type="evidence" value="ECO:0007669"/>
    <property type="project" value="TreeGrafter"/>
</dbReference>
<evidence type="ECO:0000256" key="2">
    <source>
        <dbReference type="ARBA" id="ARBA00023134"/>
    </source>
</evidence>
<dbReference type="GO" id="GO:0016559">
    <property type="term" value="P:peroxisome fission"/>
    <property type="evidence" value="ECO:0007669"/>
    <property type="project" value="TreeGrafter"/>
</dbReference>
<evidence type="ECO:0000259" key="4">
    <source>
        <dbReference type="PROSITE" id="PS51718"/>
    </source>
</evidence>
<evidence type="ECO:0000256" key="3">
    <source>
        <dbReference type="SAM" id="MobiDB-lite"/>
    </source>
</evidence>
<dbReference type="FunFam" id="3.40.50.300:FF:001425">
    <property type="entry name" value="Dynamin GTPase, putative"/>
    <property type="match status" value="1"/>
</dbReference>
<keyword evidence="1" id="KW-0547">Nucleotide-binding</keyword>
<dbReference type="GO" id="GO:0000266">
    <property type="term" value="P:mitochondrial fission"/>
    <property type="evidence" value="ECO:0007669"/>
    <property type="project" value="TreeGrafter"/>
</dbReference>
<dbReference type="GO" id="GO:0005739">
    <property type="term" value="C:mitochondrion"/>
    <property type="evidence" value="ECO:0007669"/>
    <property type="project" value="TreeGrafter"/>
</dbReference>
<dbReference type="VEuPathDB" id="FungiDB:EMCG_00494"/>
<organism evidence="5 6">
    <name type="scientific">[Emmonsia] crescens</name>
    <dbReference type="NCBI Taxonomy" id="73230"/>
    <lineage>
        <taxon>Eukaryota</taxon>
        <taxon>Fungi</taxon>
        <taxon>Dikarya</taxon>
        <taxon>Ascomycota</taxon>
        <taxon>Pezizomycotina</taxon>
        <taxon>Eurotiomycetes</taxon>
        <taxon>Eurotiomycetidae</taxon>
        <taxon>Onygenales</taxon>
        <taxon>Ajellomycetaceae</taxon>
        <taxon>Emergomyces</taxon>
    </lineage>
</organism>
<dbReference type="PRINTS" id="PR00195">
    <property type="entry name" value="DYNAMIN"/>
</dbReference>
<dbReference type="Pfam" id="PF00350">
    <property type="entry name" value="Dynamin_N"/>
    <property type="match status" value="1"/>
</dbReference>
<dbReference type="GO" id="GO:0005525">
    <property type="term" value="F:GTP binding"/>
    <property type="evidence" value="ECO:0007669"/>
    <property type="project" value="InterPro"/>
</dbReference>
<dbReference type="InterPro" id="IPR022812">
    <property type="entry name" value="Dynamin"/>
</dbReference>
<dbReference type="GO" id="GO:0003924">
    <property type="term" value="F:GTPase activity"/>
    <property type="evidence" value="ECO:0007669"/>
    <property type="project" value="InterPro"/>
</dbReference>